<feature type="transmembrane region" description="Helical" evidence="2">
    <location>
        <begin position="20"/>
        <end position="40"/>
    </location>
</feature>
<keyword evidence="4" id="KW-1185">Reference proteome</keyword>
<gene>
    <name evidence="3" type="ORF">DGAL_LOCUS14062</name>
</gene>
<evidence type="ECO:0000313" key="3">
    <source>
        <dbReference type="EMBL" id="CAH0110493.1"/>
    </source>
</evidence>
<dbReference type="GO" id="GO:0062129">
    <property type="term" value="C:chitin-based extracellular matrix"/>
    <property type="evidence" value="ECO:0007669"/>
    <property type="project" value="TreeGrafter"/>
</dbReference>
<keyword evidence="1" id="KW-0193">Cuticle</keyword>
<name>A0A8J2RTH5_9CRUS</name>
<evidence type="ECO:0008006" key="5">
    <source>
        <dbReference type="Google" id="ProtNLM"/>
    </source>
</evidence>
<dbReference type="InterPro" id="IPR050468">
    <property type="entry name" value="Cuticle_Struct_Prot"/>
</dbReference>
<comment type="caution">
    <text evidence="3">The sequence shown here is derived from an EMBL/GenBank/DDBJ whole genome shotgun (WGS) entry which is preliminary data.</text>
</comment>
<proteinExistence type="predicted"/>
<organism evidence="3 4">
    <name type="scientific">Daphnia galeata</name>
    <dbReference type="NCBI Taxonomy" id="27404"/>
    <lineage>
        <taxon>Eukaryota</taxon>
        <taxon>Metazoa</taxon>
        <taxon>Ecdysozoa</taxon>
        <taxon>Arthropoda</taxon>
        <taxon>Crustacea</taxon>
        <taxon>Branchiopoda</taxon>
        <taxon>Diplostraca</taxon>
        <taxon>Cladocera</taxon>
        <taxon>Anomopoda</taxon>
        <taxon>Daphniidae</taxon>
        <taxon>Daphnia</taxon>
    </lineage>
</organism>
<dbReference type="OrthoDB" id="6377716at2759"/>
<dbReference type="PANTHER" id="PTHR10380">
    <property type="entry name" value="CUTICLE PROTEIN"/>
    <property type="match status" value="1"/>
</dbReference>
<keyword evidence="2" id="KW-1133">Transmembrane helix</keyword>
<dbReference type="Proteomes" id="UP000789390">
    <property type="component" value="Unassembled WGS sequence"/>
</dbReference>
<dbReference type="PROSITE" id="PS51155">
    <property type="entry name" value="CHIT_BIND_RR_2"/>
    <property type="match status" value="1"/>
</dbReference>
<dbReference type="GO" id="GO:0008010">
    <property type="term" value="F:structural constituent of chitin-based larval cuticle"/>
    <property type="evidence" value="ECO:0007669"/>
    <property type="project" value="TreeGrafter"/>
</dbReference>
<dbReference type="Pfam" id="PF00379">
    <property type="entry name" value="Chitin_bind_4"/>
    <property type="match status" value="1"/>
</dbReference>
<protein>
    <recommendedName>
        <fullName evidence="5">Cuticle protein 6</fullName>
    </recommendedName>
</protein>
<keyword evidence="2" id="KW-0472">Membrane</keyword>
<dbReference type="AlphaFoldDB" id="A0A8J2RTH5"/>
<dbReference type="EMBL" id="CAKKLH010000303">
    <property type="protein sequence ID" value="CAH0110493.1"/>
    <property type="molecule type" value="Genomic_DNA"/>
</dbReference>
<evidence type="ECO:0000256" key="2">
    <source>
        <dbReference type="SAM" id="Phobius"/>
    </source>
</evidence>
<keyword evidence="2" id="KW-0812">Transmembrane</keyword>
<dbReference type="InterPro" id="IPR000618">
    <property type="entry name" value="Insect_cuticle"/>
</dbReference>
<reference evidence="3" key="1">
    <citation type="submission" date="2021-11" db="EMBL/GenBank/DDBJ databases">
        <authorList>
            <person name="Schell T."/>
        </authorList>
    </citation>
    <scope>NUCLEOTIDE SEQUENCE</scope>
    <source>
        <strain evidence="3">M5</strain>
    </source>
</reference>
<evidence type="ECO:0000313" key="4">
    <source>
        <dbReference type="Proteomes" id="UP000789390"/>
    </source>
</evidence>
<evidence type="ECO:0000256" key="1">
    <source>
        <dbReference type="PROSITE-ProRule" id="PRU00497"/>
    </source>
</evidence>
<accession>A0A8J2RTH5</accession>
<dbReference type="PANTHER" id="PTHR10380:SF196">
    <property type="entry name" value="CUTICULAR PROTEIN 72EA"/>
    <property type="match status" value="1"/>
</dbReference>
<sequence length="208" mass="23227">MVQCKESYQSTIPSSSVNSIISTTMNSFTANFFLFAYVILTTSARTIYRRDVPSAPCKVPDSKLCFSITSYTPLSLKYHSQNENRKNVFGYAYLGQAAYNVRNANGFQIGSWAYMNPEGKEINVAYVSDSKGYRVMSNDLPIAPTETPEVVALRAKHMAAHAALKTKTTDPVEDNSKVNVDPEDEEAAIEINAAQMEFMKVFREIRAF</sequence>